<dbReference type="GeneID" id="56033128"/>
<dbReference type="SMART" id="SM00481">
    <property type="entry name" value="POLIIIAc"/>
    <property type="match status" value="1"/>
</dbReference>
<dbReference type="CDD" id="cd07432">
    <property type="entry name" value="PHP_HisPPase"/>
    <property type="match status" value="1"/>
</dbReference>
<gene>
    <name evidence="3" type="ORF">HYG82_07515</name>
</gene>
<dbReference type="PANTHER" id="PTHR42924:SF3">
    <property type="entry name" value="POLYMERASE_HISTIDINOL PHOSPHATASE N-TERMINAL DOMAIN-CONTAINING PROTEIN"/>
    <property type="match status" value="1"/>
</dbReference>
<name>A0A7D5KRQ6_9EURY</name>
<dbReference type="OrthoDB" id="63337at2157"/>
<dbReference type="EMBL" id="CP058601">
    <property type="protein sequence ID" value="QLG48704.1"/>
    <property type="molecule type" value="Genomic_DNA"/>
</dbReference>
<dbReference type="InterPro" id="IPR004013">
    <property type="entry name" value="PHP_dom"/>
</dbReference>
<protein>
    <submittedName>
        <fullName evidence="3">PHP domain-containing protein</fullName>
    </submittedName>
</protein>
<dbReference type="AlphaFoldDB" id="A0A7D5KRQ6"/>
<dbReference type="GO" id="GO:0035312">
    <property type="term" value="F:5'-3' DNA exonuclease activity"/>
    <property type="evidence" value="ECO:0007669"/>
    <property type="project" value="TreeGrafter"/>
</dbReference>
<dbReference type="GO" id="GO:0004534">
    <property type="term" value="F:5'-3' RNA exonuclease activity"/>
    <property type="evidence" value="ECO:0007669"/>
    <property type="project" value="TreeGrafter"/>
</dbReference>
<dbReference type="Gene3D" id="3.20.20.140">
    <property type="entry name" value="Metal-dependent hydrolases"/>
    <property type="match status" value="1"/>
</dbReference>
<dbReference type="Pfam" id="PF13263">
    <property type="entry name" value="PHP_C"/>
    <property type="match status" value="1"/>
</dbReference>
<reference evidence="3 4" key="1">
    <citation type="submission" date="2020-07" db="EMBL/GenBank/DDBJ databases">
        <authorList>
            <person name="Cui H."/>
        </authorList>
    </citation>
    <scope>NUCLEOTIDE SEQUENCE [LARGE SCALE GENOMIC DNA]</scope>
    <source>
        <strain evidence="3 4">YPL8</strain>
    </source>
</reference>
<evidence type="ECO:0000256" key="1">
    <source>
        <dbReference type="SAM" id="MobiDB-lite"/>
    </source>
</evidence>
<organism evidence="3 4">
    <name type="scientific">Natrinema halophilum</name>
    <dbReference type="NCBI Taxonomy" id="1699371"/>
    <lineage>
        <taxon>Archaea</taxon>
        <taxon>Methanobacteriati</taxon>
        <taxon>Methanobacteriota</taxon>
        <taxon>Stenosarchaea group</taxon>
        <taxon>Halobacteria</taxon>
        <taxon>Halobacteriales</taxon>
        <taxon>Natrialbaceae</taxon>
        <taxon>Natrinema</taxon>
    </lineage>
</organism>
<dbReference type="Proteomes" id="UP000509241">
    <property type="component" value="Chromosome"/>
</dbReference>
<dbReference type="SUPFAM" id="SSF89550">
    <property type="entry name" value="PHP domain-like"/>
    <property type="match status" value="1"/>
</dbReference>
<feature type="region of interest" description="Disordered" evidence="1">
    <location>
        <begin position="1"/>
        <end position="20"/>
    </location>
</feature>
<dbReference type="NCBIfam" id="NF038032">
    <property type="entry name" value="CehA_McbA_metalo"/>
    <property type="match status" value="1"/>
</dbReference>
<accession>A0A7D5KRQ6</accession>
<feature type="domain" description="Polymerase/histidinol phosphatase N-terminal" evidence="2">
    <location>
        <begin position="5"/>
        <end position="70"/>
    </location>
</feature>
<dbReference type="Pfam" id="PF02811">
    <property type="entry name" value="PHP"/>
    <property type="match status" value="1"/>
</dbReference>
<dbReference type="InterPro" id="IPR052018">
    <property type="entry name" value="PHP_domain"/>
</dbReference>
<evidence type="ECO:0000259" key="2">
    <source>
        <dbReference type="SMART" id="SM00481"/>
    </source>
</evidence>
<dbReference type="KEGG" id="haly:HYG82_07515"/>
<dbReference type="PANTHER" id="PTHR42924">
    <property type="entry name" value="EXONUCLEASE"/>
    <property type="match status" value="1"/>
</dbReference>
<evidence type="ECO:0000313" key="3">
    <source>
        <dbReference type="EMBL" id="QLG48704.1"/>
    </source>
</evidence>
<proteinExistence type="predicted"/>
<sequence length="228" mass="24037">MTRRYDLQVHTDASPCSSTPPEHVAAAATAAGLDGIAVTDHDTLANVDAVRDAVPDGFDVISGVEVTTTEGHLLALDVAEAPPQTDPLTVVDHVHDQGGVAILSHPFDALRQYFETDLEALADAVDGVEAINSRCIRRRFNGRATAFAAAYDLAATGGSDAHFPMEIGRAYTGVESDGSLVDAVREGRVRPSGRGRYLSGHAATKLHQFRTATSHAVANLTSGGILRR</sequence>
<dbReference type="RefSeq" id="WP_179260441.1">
    <property type="nucleotide sequence ID" value="NZ_CP058601.1"/>
</dbReference>
<keyword evidence="4" id="KW-1185">Reference proteome</keyword>
<evidence type="ECO:0000313" key="4">
    <source>
        <dbReference type="Proteomes" id="UP000509241"/>
    </source>
</evidence>
<dbReference type="InterPro" id="IPR016195">
    <property type="entry name" value="Pol/histidinol_Pase-like"/>
</dbReference>
<dbReference type="InterPro" id="IPR003141">
    <property type="entry name" value="Pol/His_phosphatase_N"/>
</dbReference>